<evidence type="ECO:0000256" key="4">
    <source>
        <dbReference type="ARBA" id="ARBA00022989"/>
    </source>
</evidence>
<dbReference type="InterPro" id="IPR007156">
    <property type="entry name" value="MamQ_LemA"/>
</dbReference>
<keyword evidence="4 6" id="KW-1133">Transmembrane helix</keyword>
<dbReference type="EMBL" id="DXHP01000134">
    <property type="protein sequence ID" value="HIW06876.1"/>
    <property type="molecule type" value="Genomic_DNA"/>
</dbReference>
<comment type="caution">
    <text evidence="7">The sequence shown here is derived from an EMBL/GenBank/DDBJ whole genome shotgun (WGS) entry which is preliminary data.</text>
</comment>
<dbReference type="PANTHER" id="PTHR34478:SF1">
    <property type="entry name" value="PROTEIN LEMA"/>
    <property type="match status" value="1"/>
</dbReference>
<evidence type="ECO:0000256" key="5">
    <source>
        <dbReference type="ARBA" id="ARBA00023136"/>
    </source>
</evidence>
<dbReference type="GO" id="GO:0016020">
    <property type="term" value="C:membrane"/>
    <property type="evidence" value="ECO:0007669"/>
    <property type="project" value="UniProtKB-SubCell"/>
</dbReference>
<dbReference type="Gene3D" id="1.20.1440.20">
    <property type="entry name" value="LemA-like domain"/>
    <property type="match status" value="1"/>
</dbReference>
<proteinExistence type="inferred from homology"/>
<evidence type="ECO:0000256" key="6">
    <source>
        <dbReference type="SAM" id="Phobius"/>
    </source>
</evidence>
<evidence type="ECO:0000256" key="1">
    <source>
        <dbReference type="ARBA" id="ARBA00004167"/>
    </source>
</evidence>
<gene>
    <name evidence="7" type="ORF">H9889_06075</name>
</gene>
<dbReference type="Proteomes" id="UP000823934">
    <property type="component" value="Unassembled WGS sequence"/>
</dbReference>
<keyword evidence="5 6" id="KW-0472">Membrane</keyword>
<evidence type="ECO:0000313" key="7">
    <source>
        <dbReference type="EMBL" id="HIW06876.1"/>
    </source>
</evidence>
<comment type="similarity">
    <text evidence="2">Belongs to the LemA family.</text>
</comment>
<evidence type="ECO:0000256" key="3">
    <source>
        <dbReference type="ARBA" id="ARBA00022692"/>
    </source>
</evidence>
<dbReference type="PANTHER" id="PTHR34478">
    <property type="entry name" value="PROTEIN LEMA"/>
    <property type="match status" value="1"/>
</dbReference>
<dbReference type="InterPro" id="IPR023353">
    <property type="entry name" value="LemA-like_dom_sf"/>
</dbReference>
<dbReference type="SUPFAM" id="SSF140478">
    <property type="entry name" value="LemA-like"/>
    <property type="match status" value="1"/>
</dbReference>
<keyword evidence="3 6" id="KW-0812">Transmembrane</keyword>
<evidence type="ECO:0000313" key="8">
    <source>
        <dbReference type="Proteomes" id="UP000823934"/>
    </source>
</evidence>
<reference evidence="7" key="1">
    <citation type="journal article" date="2021" name="PeerJ">
        <title>Extensive microbial diversity within the chicken gut microbiome revealed by metagenomics and culture.</title>
        <authorList>
            <person name="Gilroy R."/>
            <person name="Ravi A."/>
            <person name="Getino M."/>
            <person name="Pursley I."/>
            <person name="Horton D.L."/>
            <person name="Alikhan N.F."/>
            <person name="Baker D."/>
            <person name="Gharbi K."/>
            <person name="Hall N."/>
            <person name="Watson M."/>
            <person name="Adriaenssens E.M."/>
            <person name="Foster-Nyarko E."/>
            <person name="Jarju S."/>
            <person name="Secka A."/>
            <person name="Antonio M."/>
            <person name="Oren A."/>
            <person name="Chaudhuri R.R."/>
            <person name="La Ragione R."/>
            <person name="Hildebrand F."/>
            <person name="Pallen M.J."/>
        </authorList>
    </citation>
    <scope>NUCLEOTIDE SEQUENCE</scope>
    <source>
        <strain evidence="7">CHK160-9182</strain>
    </source>
</reference>
<comment type="subcellular location">
    <subcellularLocation>
        <location evidence="1">Membrane</location>
        <topology evidence="1">Single-pass membrane protein</topology>
    </subcellularLocation>
</comment>
<name>A0A9D1Q655_9GAMM</name>
<organism evidence="7 8">
    <name type="scientific">Candidatus Ignatzschineria merdigallinarum</name>
    <dbReference type="NCBI Taxonomy" id="2838621"/>
    <lineage>
        <taxon>Bacteria</taxon>
        <taxon>Pseudomonadati</taxon>
        <taxon>Pseudomonadota</taxon>
        <taxon>Gammaproteobacteria</taxon>
        <taxon>Cardiobacteriales</taxon>
        <taxon>Ignatzschineriaceae</taxon>
        <taxon>Ignatzschineria</taxon>
    </lineage>
</organism>
<reference evidence="7" key="2">
    <citation type="submission" date="2021-04" db="EMBL/GenBank/DDBJ databases">
        <authorList>
            <person name="Gilroy R."/>
        </authorList>
    </citation>
    <scope>NUCLEOTIDE SEQUENCE</scope>
    <source>
        <strain evidence="7">CHK160-9182</strain>
    </source>
</reference>
<dbReference type="AlphaFoldDB" id="A0A9D1Q655"/>
<evidence type="ECO:0000256" key="2">
    <source>
        <dbReference type="ARBA" id="ARBA00008854"/>
    </source>
</evidence>
<protein>
    <submittedName>
        <fullName evidence="7">LemA family protein</fullName>
    </submittedName>
</protein>
<sequence length="190" mass="21804">MSTSLIILIAIMAILVIYIIATHNGIISYYNACQRAWADVITQELQKNRLLPTLEKMVEEYKIHEADVLQNVTKLRSALNNISPEDTDISALKKVNEQSKALLSNIHIVAENYPDLKASEIYQSFMREISELERNIAASLRIFNANVEKFNVKIEVFPNVLINNWFTHKARLNVFTDETAANNFDYKPNF</sequence>
<dbReference type="Pfam" id="PF04011">
    <property type="entry name" value="LemA"/>
    <property type="match status" value="1"/>
</dbReference>
<feature type="transmembrane region" description="Helical" evidence="6">
    <location>
        <begin position="6"/>
        <end position="27"/>
    </location>
</feature>
<accession>A0A9D1Q655</accession>